<comment type="caution">
    <text evidence="9">The sequence shown here is derived from an EMBL/GenBank/DDBJ whole genome shotgun (WGS) entry which is preliminary data.</text>
</comment>
<proteinExistence type="inferred from homology"/>
<keyword evidence="10" id="KW-1185">Reference proteome</keyword>
<keyword evidence="9" id="KW-0378">Hydrolase</keyword>
<sequence>MGRWLTGGLITLAGLVWGSSCFYIVEPTEYVLVTRFGQLRVVRDGGQEAGLHLKAPWPVDAVQRLDRRLQVFDLPAVESLTRDPLSGAVDTTLTVEAFVAWRIPDAAAADRFFRTLRTPEQARNVLAPLLNGRLAAAISAVPMQEWIGVVDTQTAAAALIGWPATIPGTERLAQQDLQVMDRRSERLRQRWLQADGQDLTQQVLQTYGVELLDVRLRRYYYPEAVRSSIAERIRSERARKAADYETQGRQQASAIIAEAERQARTIESQAQARKTLIETQAQAEAARLRAQAYAHDPDFYLFLENLRAFQSALSQTRDLLLLSTRHPLLRPLAGPPQTSRSNDMGTPPPSPMIPQDRK</sequence>
<evidence type="ECO:0000313" key="9">
    <source>
        <dbReference type="EMBL" id="MBA2227057.1"/>
    </source>
</evidence>
<feature type="domain" description="Band 7" evidence="8">
    <location>
        <begin position="20"/>
        <end position="233"/>
    </location>
</feature>
<evidence type="ECO:0000256" key="1">
    <source>
        <dbReference type="ARBA" id="ARBA00004167"/>
    </source>
</evidence>
<dbReference type="NCBIfam" id="TIGR01932">
    <property type="entry name" value="hflC"/>
    <property type="match status" value="1"/>
</dbReference>
<feature type="region of interest" description="Disordered" evidence="7">
    <location>
        <begin position="330"/>
        <end position="358"/>
    </location>
</feature>
<dbReference type="Proteomes" id="UP000542342">
    <property type="component" value="Unassembled WGS sequence"/>
</dbReference>
<organism evidence="9 10">
    <name type="scientific">Thermogemmata fonticola</name>
    <dbReference type="NCBI Taxonomy" id="2755323"/>
    <lineage>
        <taxon>Bacteria</taxon>
        <taxon>Pseudomonadati</taxon>
        <taxon>Planctomycetota</taxon>
        <taxon>Planctomycetia</taxon>
        <taxon>Gemmatales</taxon>
        <taxon>Gemmataceae</taxon>
        <taxon>Thermogemmata</taxon>
    </lineage>
</organism>
<dbReference type="PIRSF" id="PIRSF005651">
    <property type="entry name" value="HflC"/>
    <property type="match status" value="1"/>
</dbReference>
<dbReference type="AlphaFoldDB" id="A0A7V8VFM6"/>
<keyword evidence="9" id="KW-0645">Protease</keyword>
<keyword evidence="3" id="KW-0812">Transmembrane</keyword>
<comment type="function">
    <text evidence="6">HflC and HflK could regulate a protease.</text>
</comment>
<protein>
    <recommendedName>
        <fullName evidence="6">Protein HflC</fullName>
    </recommendedName>
</protein>
<evidence type="ECO:0000256" key="4">
    <source>
        <dbReference type="ARBA" id="ARBA00022989"/>
    </source>
</evidence>
<accession>A0A7V8VFM6</accession>
<dbReference type="Gene3D" id="3.30.479.30">
    <property type="entry name" value="Band 7 domain"/>
    <property type="match status" value="1"/>
</dbReference>
<comment type="similarity">
    <text evidence="2 6">Belongs to the band 7/mec-2 family. HflC subfamily.</text>
</comment>
<name>A0A7V8VFM6_9BACT</name>
<dbReference type="GO" id="GO:0008233">
    <property type="term" value="F:peptidase activity"/>
    <property type="evidence" value="ECO:0007669"/>
    <property type="project" value="UniProtKB-KW"/>
</dbReference>
<evidence type="ECO:0000259" key="8">
    <source>
        <dbReference type="SMART" id="SM00244"/>
    </source>
</evidence>
<evidence type="ECO:0000256" key="3">
    <source>
        <dbReference type="ARBA" id="ARBA00022692"/>
    </source>
</evidence>
<dbReference type="InterPro" id="IPR010200">
    <property type="entry name" value="HflC"/>
</dbReference>
<reference evidence="9 10" key="1">
    <citation type="submission" date="2020-07" db="EMBL/GenBank/DDBJ databases">
        <title>Thermogemmata thermophila gen. nov., sp. nov., a novel moderate thermophilic planctomycete from a Kamchatka hot spring.</title>
        <authorList>
            <person name="Elcheninov A.G."/>
            <person name="Podosokorskaya O.A."/>
            <person name="Kovaleva O.L."/>
            <person name="Novikov A."/>
            <person name="Bonch-Osmolovskaya E.A."/>
            <person name="Toshchakov S.V."/>
            <person name="Kublanov I.V."/>
        </authorList>
    </citation>
    <scope>NUCLEOTIDE SEQUENCE [LARGE SCALE GENOMIC DNA]</scope>
    <source>
        <strain evidence="9 10">2918</strain>
    </source>
</reference>
<dbReference type="InterPro" id="IPR001107">
    <property type="entry name" value="Band_7"/>
</dbReference>
<dbReference type="RefSeq" id="WP_194538792.1">
    <property type="nucleotide sequence ID" value="NZ_JACEFB010000010.1"/>
</dbReference>
<evidence type="ECO:0000256" key="7">
    <source>
        <dbReference type="SAM" id="MobiDB-lite"/>
    </source>
</evidence>
<dbReference type="InterPro" id="IPR036013">
    <property type="entry name" value="Band_7/SPFH_dom_sf"/>
</dbReference>
<evidence type="ECO:0000256" key="2">
    <source>
        <dbReference type="ARBA" id="ARBA00007862"/>
    </source>
</evidence>
<evidence type="ECO:0000313" key="10">
    <source>
        <dbReference type="Proteomes" id="UP000542342"/>
    </source>
</evidence>
<evidence type="ECO:0000256" key="6">
    <source>
        <dbReference type="PIRNR" id="PIRNR005651"/>
    </source>
</evidence>
<dbReference type="CDD" id="cd03405">
    <property type="entry name" value="SPFH_HflC"/>
    <property type="match status" value="1"/>
</dbReference>
<dbReference type="Pfam" id="PF01145">
    <property type="entry name" value="Band_7"/>
    <property type="match status" value="1"/>
</dbReference>
<dbReference type="PANTHER" id="PTHR42911:SF1">
    <property type="entry name" value="MODULATOR OF FTSH PROTEASE HFLC"/>
    <property type="match status" value="1"/>
</dbReference>
<keyword evidence="5" id="KW-0472">Membrane</keyword>
<keyword evidence="4" id="KW-1133">Transmembrane helix</keyword>
<dbReference type="PROSITE" id="PS51257">
    <property type="entry name" value="PROKAR_LIPOPROTEIN"/>
    <property type="match status" value="1"/>
</dbReference>
<dbReference type="GO" id="GO:0016020">
    <property type="term" value="C:membrane"/>
    <property type="evidence" value="ECO:0007669"/>
    <property type="project" value="UniProtKB-SubCell"/>
</dbReference>
<comment type="subcellular location">
    <subcellularLocation>
        <location evidence="1">Membrane</location>
        <topology evidence="1">Single-pass membrane protein</topology>
    </subcellularLocation>
</comment>
<dbReference type="EMBL" id="JACEFB010000010">
    <property type="protein sequence ID" value="MBA2227057.1"/>
    <property type="molecule type" value="Genomic_DNA"/>
</dbReference>
<evidence type="ECO:0000256" key="5">
    <source>
        <dbReference type="ARBA" id="ARBA00023136"/>
    </source>
</evidence>
<dbReference type="SMART" id="SM00244">
    <property type="entry name" value="PHB"/>
    <property type="match status" value="1"/>
</dbReference>
<dbReference type="PANTHER" id="PTHR42911">
    <property type="entry name" value="MODULATOR OF FTSH PROTEASE HFLC"/>
    <property type="match status" value="1"/>
</dbReference>
<gene>
    <name evidence="9" type="primary">hflC</name>
    <name evidence="9" type="ORF">H0921_12900</name>
</gene>
<dbReference type="GO" id="GO:0006508">
    <property type="term" value="P:proteolysis"/>
    <property type="evidence" value="ECO:0007669"/>
    <property type="project" value="UniProtKB-KW"/>
</dbReference>